<protein>
    <recommendedName>
        <fullName evidence="1">Mut7-C RNAse domain-containing protein</fullName>
    </recommendedName>
</protein>
<reference evidence="2" key="1">
    <citation type="journal article" date="2015" name="Proc. Natl. Acad. Sci. U.S.A.">
        <title>Networks of energetic and metabolic interactions define dynamics in microbial communities.</title>
        <authorList>
            <person name="Embree M."/>
            <person name="Liu J.K."/>
            <person name="Al-Bassam M.M."/>
            <person name="Zengler K."/>
        </authorList>
    </citation>
    <scope>NUCLEOTIDE SEQUENCE</scope>
</reference>
<accession>A0A0W8F2F2</accession>
<dbReference type="PANTHER" id="PTHR39081">
    <property type="entry name" value="MUT7-C DOMAIN-CONTAINING PROTEIN"/>
    <property type="match status" value="1"/>
</dbReference>
<evidence type="ECO:0000259" key="1">
    <source>
        <dbReference type="Pfam" id="PF01927"/>
    </source>
</evidence>
<feature type="domain" description="Mut7-C RNAse" evidence="1">
    <location>
        <begin position="12"/>
        <end position="158"/>
    </location>
</feature>
<sequence length="163" mass="18713">MTEQDTSGDPPAFLVDRMLGTLCRYLRFMGYDAESAAGMREGNPREDTLLIRSVERTGRLLLTRDRELARRAGARAVLVSGNDLLEQLSQLVSQGHIEPHLRMNRCSLCNELLRPARDHEVASAAYAPKNKKDRHFFWCRRCRKLYWMGSHGENLEKRIKGGR</sequence>
<dbReference type="InterPro" id="IPR002782">
    <property type="entry name" value="Mut7-C_RNAse_dom"/>
</dbReference>
<proteinExistence type="predicted"/>
<comment type="caution">
    <text evidence="2">The sequence shown here is derived from an EMBL/GenBank/DDBJ whole genome shotgun (WGS) entry which is preliminary data.</text>
</comment>
<dbReference type="Pfam" id="PF01927">
    <property type="entry name" value="Mut7-C"/>
    <property type="match status" value="1"/>
</dbReference>
<dbReference type="PANTHER" id="PTHR39081:SF1">
    <property type="entry name" value="MUT7-C RNASE DOMAIN-CONTAINING PROTEIN"/>
    <property type="match status" value="1"/>
</dbReference>
<dbReference type="EMBL" id="LNQE01001598">
    <property type="protein sequence ID" value="KUG14973.1"/>
    <property type="molecule type" value="Genomic_DNA"/>
</dbReference>
<evidence type="ECO:0000313" key="2">
    <source>
        <dbReference type="EMBL" id="KUG14973.1"/>
    </source>
</evidence>
<dbReference type="AlphaFoldDB" id="A0A0W8F2F2"/>
<organism evidence="2">
    <name type="scientific">hydrocarbon metagenome</name>
    <dbReference type="NCBI Taxonomy" id="938273"/>
    <lineage>
        <taxon>unclassified sequences</taxon>
        <taxon>metagenomes</taxon>
        <taxon>ecological metagenomes</taxon>
    </lineage>
</organism>
<gene>
    <name evidence="2" type="ORF">ASZ90_015373</name>
</gene>
<name>A0A0W8F2F2_9ZZZZ</name>